<dbReference type="EMBL" id="KV442041">
    <property type="protein sequence ID" value="OAQ29494.1"/>
    <property type="molecule type" value="Genomic_DNA"/>
</dbReference>
<dbReference type="PANTHER" id="PTHR13322">
    <property type="entry name" value="C1ORF73 PROTEIN"/>
    <property type="match status" value="1"/>
</dbReference>
<evidence type="ECO:0000256" key="1">
    <source>
        <dbReference type="ARBA" id="ARBA00008565"/>
    </source>
</evidence>
<reference evidence="3 4" key="1">
    <citation type="submission" date="2016-05" db="EMBL/GenBank/DDBJ databases">
        <title>Genome sequencing reveals origins of a unique bacterial endosymbiosis in the earliest lineages of terrestrial Fungi.</title>
        <authorList>
            <consortium name="DOE Joint Genome Institute"/>
            <person name="Uehling J."/>
            <person name="Gryganskyi A."/>
            <person name="Hameed K."/>
            <person name="Tschaplinski T."/>
            <person name="Misztal P."/>
            <person name="Wu S."/>
            <person name="Desiro A."/>
            <person name="Vande Pol N."/>
            <person name="Du Z.-Y."/>
            <person name="Zienkiewicz A."/>
            <person name="Zienkiewicz K."/>
            <person name="Morin E."/>
            <person name="Tisserant E."/>
            <person name="Splivallo R."/>
            <person name="Hainaut M."/>
            <person name="Henrissat B."/>
            <person name="Ohm R."/>
            <person name="Kuo A."/>
            <person name="Yan J."/>
            <person name="Lipzen A."/>
            <person name="Nolan M."/>
            <person name="Labutti K."/>
            <person name="Barry K."/>
            <person name="Goldstein A."/>
            <person name="Labbe J."/>
            <person name="Schadt C."/>
            <person name="Tuskan G."/>
            <person name="Grigoriev I."/>
            <person name="Martin F."/>
            <person name="Vilgalys R."/>
            <person name="Bonito G."/>
        </authorList>
    </citation>
    <scope>NUCLEOTIDE SEQUENCE [LARGE SCALE GENOMIC DNA]</scope>
    <source>
        <strain evidence="3 4">AG-77</strain>
    </source>
</reference>
<dbReference type="InterPro" id="IPR056516">
    <property type="entry name" value="INTS7_N"/>
</dbReference>
<feature type="non-terminal residue" evidence="3">
    <location>
        <position position="210"/>
    </location>
</feature>
<evidence type="ECO:0000313" key="3">
    <source>
        <dbReference type="EMBL" id="OAQ29494.1"/>
    </source>
</evidence>
<sequence>RLHAIVSFSYLFDDFPNPTIINSGFLKLADYFQNSNNTQRHAILQVFTRSERHMKKIMNVEEVVKRISPLLQSNDPLSRALTLRAFGTMAVIVSDRVDVVIHSLDSLEAMEVSAAIYAADRICSHSQRFCAIISGKLAFMVRDEKTPLPVRRRLIRIFGHMFEDITLARLARKTCLDILELTQDTEYIVAILRTLTRLASHSLVDVPEQI</sequence>
<dbReference type="InterPro" id="IPR011989">
    <property type="entry name" value="ARM-like"/>
</dbReference>
<proteinExistence type="inferred from homology"/>
<dbReference type="Proteomes" id="UP000078512">
    <property type="component" value="Unassembled WGS sequence"/>
</dbReference>
<gene>
    <name evidence="3" type="ORF">K457DRAFT_39046</name>
</gene>
<name>A0A197JZ19_9FUNG</name>
<dbReference type="InterPro" id="IPR016024">
    <property type="entry name" value="ARM-type_fold"/>
</dbReference>
<evidence type="ECO:0000259" key="2">
    <source>
        <dbReference type="Pfam" id="PF24436"/>
    </source>
</evidence>
<dbReference type="STRING" id="1314771.A0A197JZ19"/>
<feature type="domain" description="Integrator complex subunit 7 N-terminal" evidence="2">
    <location>
        <begin position="2"/>
        <end position="210"/>
    </location>
</feature>
<evidence type="ECO:0000313" key="4">
    <source>
        <dbReference type="Proteomes" id="UP000078512"/>
    </source>
</evidence>
<dbReference type="SUPFAM" id="SSF48371">
    <property type="entry name" value="ARM repeat"/>
    <property type="match status" value="1"/>
</dbReference>
<protein>
    <recommendedName>
        <fullName evidence="2">Integrator complex subunit 7 N-terminal domain-containing protein</fullName>
    </recommendedName>
</protein>
<dbReference type="GO" id="GO:0032039">
    <property type="term" value="C:integrator complex"/>
    <property type="evidence" value="ECO:0007669"/>
    <property type="project" value="InterPro"/>
</dbReference>
<dbReference type="OrthoDB" id="275783at2759"/>
<keyword evidence="4" id="KW-1185">Reference proteome</keyword>
<dbReference type="Gene3D" id="1.25.10.10">
    <property type="entry name" value="Leucine-rich Repeat Variant"/>
    <property type="match status" value="1"/>
</dbReference>
<dbReference type="GO" id="GO:0034472">
    <property type="term" value="P:snRNA 3'-end processing"/>
    <property type="evidence" value="ECO:0007669"/>
    <property type="project" value="TreeGrafter"/>
</dbReference>
<comment type="similarity">
    <text evidence="1">Belongs to the Integrator subunit 7 family.</text>
</comment>
<dbReference type="Pfam" id="PF24436">
    <property type="entry name" value="INTS7_N"/>
    <property type="match status" value="1"/>
</dbReference>
<accession>A0A197JZ19</accession>
<feature type="non-terminal residue" evidence="3">
    <location>
        <position position="1"/>
    </location>
</feature>
<dbReference type="AlphaFoldDB" id="A0A197JZ19"/>
<organism evidence="3 4">
    <name type="scientific">Linnemannia elongata AG-77</name>
    <dbReference type="NCBI Taxonomy" id="1314771"/>
    <lineage>
        <taxon>Eukaryota</taxon>
        <taxon>Fungi</taxon>
        <taxon>Fungi incertae sedis</taxon>
        <taxon>Mucoromycota</taxon>
        <taxon>Mortierellomycotina</taxon>
        <taxon>Mortierellomycetes</taxon>
        <taxon>Mortierellales</taxon>
        <taxon>Mortierellaceae</taxon>
        <taxon>Linnemannia</taxon>
    </lineage>
</organism>
<dbReference type="PANTHER" id="PTHR13322:SF2">
    <property type="entry name" value="INTEGRATOR COMPLEX SUBUNIT 7"/>
    <property type="match status" value="1"/>
</dbReference>
<dbReference type="InterPro" id="IPR033060">
    <property type="entry name" value="INTS7"/>
</dbReference>